<dbReference type="InterPro" id="IPR052895">
    <property type="entry name" value="HetReg/Transcr_Mod"/>
</dbReference>
<feature type="region of interest" description="Disordered" evidence="1">
    <location>
        <begin position="54"/>
        <end position="75"/>
    </location>
</feature>
<evidence type="ECO:0000259" key="2">
    <source>
        <dbReference type="Pfam" id="PF06985"/>
    </source>
</evidence>
<dbReference type="EMBL" id="LVYI01000004">
    <property type="protein sequence ID" value="OAP60486.1"/>
    <property type="molecule type" value="Genomic_DNA"/>
</dbReference>
<feature type="domain" description="Heterokaryon incompatibility" evidence="2">
    <location>
        <begin position="127"/>
        <end position="283"/>
    </location>
</feature>
<dbReference type="RefSeq" id="XP_018693853.1">
    <property type="nucleotide sequence ID" value="XM_018837000.1"/>
</dbReference>
<protein>
    <recommendedName>
        <fullName evidence="2">Heterokaryon incompatibility domain-containing protein</fullName>
    </recommendedName>
</protein>
<dbReference type="OrthoDB" id="2157530at2759"/>
<dbReference type="Proteomes" id="UP000078343">
    <property type="component" value="Unassembled WGS sequence"/>
</dbReference>
<evidence type="ECO:0000313" key="4">
    <source>
        <dbReference type="Proteomes" id="UP000078343"/>
    </source>
</evidence>
<dbReference type="InterPro" id="IPR010730">
    <property type="entry name" value="HET"/>
</dbReference>
<proteinExistence type="predicted"/>
<comment type="caution">
    <text evidence="3">The sequence shown here is derived from an EMBL/GenBank/DDBJ whole genome shotgun (WGS) entry which is preliminary data.</text>
</comment>
<accession>A0A178ZM71</accession>
<gene>
    <name evidence="3" type="ORF">AYL99_05488</name>
</gene>
<dbReference type="GeneID" id="30009656"/>
<evidence type="ECO:0000313" key="3">
    <source>
        <dbReference type="EMBL" id="OAP60486.1"/>
    </source>
</evidence>
<dbReference type="Pfam" id="PF06985">
    <property type="entry name" value="HET"/>
    <property type="match status" value="1"/>
</dbReference>
<organism evidence="3 4">
    <name type="scientific">Fonsecaea erecta</name>
    <dbReference type="NCBI Taxonomy" id="1367422"/>
    <lineage>
        <taxon>Eukaryota</taxon>
        <taxon>Fungi</taxon>
        <taxon>Dikarya</taxon>
        <taxon>Ascomycota</taxon>
        <taxon>Pezizomycotina</taxon>
        <taxon>Eurotiomycetes</taxon>
        <taxon>Chaetothyriomycetidae</taxon>
        <taxon>Chaetothyriales</taxon>
        <taxon>Herpotrichiellaceae</taxon>
        <taxon>Fonsecaea</taxon>
    </lineage>
</organism>
<dbReference type="PANTHER" id="PTHR24148:SF73">
    <property type="entry name" value="HET DOMAIN PROTEIN (AFU_ORTHOLOGUE AFUA_8G01020)"/>
    <property type="match status" value="1"/>
</dbReference>
<sequence length="702" mass="78789">MAHKFGAHFENHPMVAPIWDRLRGIEQQLDRLDLAVNTILKHLNISLPSEPGLLNGERGPVASTSQTEGAPESDISEAAYKYEPLSYDKSEIRLLAVHNADDDSEDIKGSLEIVGLEEGQAAWLKQYNAMSYCWGEPEMDGRVVVNGHVFPVTRNLENALRQMRMRATKEAGNTRVPSAKTFWWIDQICINQQDIEERGNQVSLMRRIYKGAKSVHVWLGDAVEGSALAIDVVGKIGRPPTRGPGEKEVEYPALSEAEVRKNWQALRLLLDQPWWQRSWIRQEVCLGSRTQVSWGDHSVAFDVVSQAVMAIEYTDSLGQQIPGPCSEAVGLQQQTGNATLDFSFYHQARSLRALKKASHSGRSFLPLHELLLHSRHCKATDLRDKVYSMLGLADPEVYLLRADYRLSLPEVLKLAARTILPQKKGLRLLGTCQNHERRHDLPSWVPNLIDDWKYRPFEADDARHYISTAEPSVEFDRDTLLVKGFIFDSVTTVCDNVVPHSATTEQIDEVYRSWQQFAEQAHESGHIDVGGHQYGAKYGLHEKKDMFWVNFLSTDRMASRYLRYSQDDNTTLLAEREEGLKMQYIGLNLKLAQSYLLPASSEPSLHPLRPIRAALKKFGVGRRLGICAGQKTPALLPGDAVPGDVVAVFRGATFPYVLRKLAGTEESSADQYVLVGEAFVPETASNKAIAFAPKLMDTIRIV</sequence>
<reference evidence="3 4" key="1">
    <citation type="submission" date="2016-04" db="EMBL/GenBank/DDBJ databases">
        <title>Draft genome of Fonsecaea erecta CBS 125763.</title>
        <authorList>
            <person name="Weiss V.A."/>
            <person name="Vicente V.A."/>
            <person name="Raittz R.T."/>
            <person name="Moreno L.F."/>
            <person name="De Souza E.M."/>
            <person name="Pedrosa F.O."/>
            <person name="Steffens M.B."/>
            <person name="Faoro H."/>
            <person name="Tadra-Sfeir M.Z."/>
            <person name="Najafzadeh M.J."/>
            <person name="Felipe M.S."/>
            <person name="Teixeira M."/>
            <person name="Sun J."/>
            <person name="Xi L."/>
            <person name="Gomes R."/>
            <person name="De Azevedo C.M."/>
            <person name="Salgado C.G."/>
            <person name="Da Silva M.B."/>
            <person name="Nascimento M.F."/>
            <person name="Queiroz-Telles F."/>
            <person name="Attili D.S."/>
            <person name="Gorbushina A."/>
        </authorList>
    </citation>
    <scope>NUCLEOTIDE SEQUENCE [LARGE SCALE GENOMIC DNA]</scope>
    <source>
        <strain evidence="3 4">CBS 125763</strain>
    </source>
</reference>
<dbReference type="STRING" id="1367422.A0A178ZM71"/>
<evidence type="ECO:0000256" key="1">
    <source>
        <dbReference type="SAM" id="MobiDB-lite"/>
    </source>
</evidence>
<keyword evidence="4" id="KW-1185">Reference proteome</keyword>
<dbReference type="AlphaFoldDB" id="A0A178ZM71"/>
<name>A0A178ZM71_9EURO</name>
<dbReference type="PANTHER" id="PTHR24148">
    <property type="entry name" value="ANKYRIN REPEAT DOMAIN-CONTAINING PROTEIN 39 HOMOLOG-RELATED"/>
    <property type="match status" value="1"/>
</dbReference>